<evidence type="ECO:0000259" key="5">
    <source>
        <dbReference type="Pfam" id="PF04542"/>
    </source>
</evidence>
<dbReference type="InterPro" id="IPR050239">
    <property type="entry name" value="Sigma-70_RNA_pol_init_factors"/>
</dbReference>
<dbReference type="Pfam" id="PF04542">
    <property type="entry name" value="Sigma70_r2"/>
    <property type="match status" value="1"/>
</dbReference>
<reference evidence="6 7" key="1">
    <citation type="submission" date="2015-09" db="EMBL/GenBank/DDBJ databases">
        <authorList>
            <consortium name="Pathogen Informatics"/>
        </authorList>
    </citation>
    <scope>NUCLEOTIDE SEQUENCE [LARGE SCALE GENOMIC DNA]</scope>
    <source>
        <strain evidence="6 7">2789STDY5834876</strain>
    </source>
</reference>
<dbReference type="GO" id="GO:0006352">
    <property type="term" value="P:DNA-templated transcription initiation"/>
    <property type="evidence" value="ECO:0007669"/>
    <property type="project" value="InterPro"/>
</dbReference>
<dbReference type="InterPro" id="IPR007627">
    <property type="entry name" value="RNA_pol_sigma70_r2"/>
</dbReference>
<dbReference type="NCBIfam" id="TIGR02937">
    <property type="entry name" value="sigma70-ECF"/>
    <property type="match status" value="1"/>
</dbReference>
<proteinExistence type="predicted"/>
<dbReference type="Proteomes" id="UP000095544">
    <property type="component" value="Unassembled WGS sequence"/>
</dbReference>
<gene>
    <name evidence="6" type="primary">sigA_1</name>
    <name evidence="6" type="ORF">ERS852491_01123</name>
</gene>
<dbReference type="AlphaFoldDB" id="A0A174BUG0"/>
<evidence type="ECO:0000313" key="7">
    <source>
        <dbReference type="Proteomes" id="UP000095544"/>
    </source>
</evidence>
<dbReference type="SUPFAM" id="SSF88659">
    <property type="entry name" value="Sigma3 and sigma4 domains of RNA polymerase sigma factors"/>
    <property type="match status" value="2"/>
</dbReference>
<evidence type="ECO:0000256" key="2">
    <source>
        <dbReference type="ARBA" id="ARBA00023082"/>
    </source>
</evidence>
<dbReference type="InterPro" id="IPR000943">
    <property type="entry name" value="RNA_pol_sigma70"/>
</dbReference>
<dbReference type="STRING" id="39482.ERS852491_01123"/>
<dbReference type="Gene3D" id="1.20.140.160">
    <property type="match status" value="1"/>
</dbReference>
<dbReference type="SUPFAM" id="SSF88946">
    <property type="entry name" value="Sigma2 domain of RNA polymerase sigma factors"/>
    <property type="match status" value="1"/>
</dbReference>
<sequence length="288" mass="33460">MLNEQLTARIQAGIDEADNMLRLWQQNEPFIRMMGRRFAGPGKAELEDLMQEGYLALCEAVRHYDMEQEVPFISYAAFWIKQGMKRYIENCCGTVRIPTHARDWVRRYRKMTAEYCKYYGSEPGDDTLCALLQISREKLQAVRKSADMEKICSLSEPLGQVDGGLDMEETIASGEDLEEDAVRRLDYQNMKSMLWEAVDGLEEKQAEVIRCRFQDQKTIRETGEAIGITKDAAAHQQYNALRLLGQPSRCRRYRGYYEEYLAASCYHHVGLETFNRTWTSEVEREALR</sequence>
<keyword evidence="4" id="KW-0804">Transcription</keyword>
<keyword evidence="3" id="KW-0238">DNA-binding</keyword>
<protein>
    <submittedName>
        <fullName evidence="6">Sigma-A</fullName>
    </submittedName>
</protein>
<organism evidence="6 7">
    <name type="scientific">Faecalicatena contorta</name>
    <dbReference type="NCBI Taxonomy" id="39482"/>
    <lineage>
        <taxon>Bacteria</taxon>
        <taxon>Bacillati</taxon>
        <taxon>Bacillota</taxon>
        <taxon>Clostridia</taxon>
        <taxon>Lachnospirales</taxon>
        <taxon>Lachnospiraceae</taxon>
        <taxon>Faecalicatena</taxon>
    </lineage>
</organism>
<dbReference type="InterPro" id="IPR013324">
    <property type="entry name" value="RNA_pol_sigma_r3/r4-like"/>
</dbReference>
<evidence type="ECO:0000313" key="6">
    <source>
        <dbReference type="EMBL" id="CUO04424.1"/>
    </source>
</evidence>
<name>A0A174BUG0_9FIRM</name>
<keyword evidence="1" id="KW-0805">Transcription regulation</keyword>
<dbReference type="PRINTS" id="PR00046">
    <property type="entry name" value="SIGMA70FCT"/>
</dbReference>
<evidence type="ECO:0000256" key="1">
    <source>
        <dbReference type="ARBA" id="ARBA00023015"/>
    </source>
</evidence>
<dbReference type="OrthoDB" id="9783788at2"/>
<keyword evidence="2" id="KW-0731">Sigma factor</keyword>
<dbReference type="EMBL" id="CYZU01000008">
    <property type="protein sequence ID" value="CUO04424.1"/>
    <property type="molecule type" value="Genomic_DNA"/>
</dbReference>
<dbReference type="InterPro" id="IPR014284">
    <property type="entry name" value="RNA_pol_sigma-70_dom"/>
</dbReference>
<evidence type="ECO:0000256" key="4">
    <source>
        <dbReference type="ARBA" id="ARBA00023163"/>
    </source>
</evidence>
<evidence type="ECO:0000256" key="3">
    <source>
        <dbReference type="ARBA" id="ARBA00023125"/>
    </source>
</evidence>
<dbReference type="PANTHER" id="PTHR30603:SF47">
    <property type="entry name" value="RNA POLYMERASE SIGMA FACTOR SIGD, CHLOROPLASTIC"/>
    <property type="match status" value="1"/>
</dbReference>
<dbReference type="InterPro" id="IPR013325">
    <property type="entry name" value="RNA_pol_sigma_r2"/>
</dbReference>
<dbReference type="RefSeq" id="WP_055151779.1">
    <property type="nucleotide sequence ID" value="NZ_CYZU01000008.1"/>
</dbReference>
<dbReference type="Gene3D" id="1.20.120.1810">
    <property type="match status" value="1"/>
</dbReference>
<dbReference type="GO" id="GO:0016987">
    <property type="term" value="F:sigma factor activity"/>
    <property type="evidence" value="ECO:0007669"/>
    <property type="project" value="UniProtKB-KW"/>
</dbReference>
<accession>A0A174BUG0</accession>
<dbReference type="PANTHER" id="PTHR30603">
    <property type="entry name" value="RNA POLYMERASE SIGMA FACTOR RPO"/>
    <property type="match status" value="1"/>
</dbReference>
<dbReference type="GO" id="GO:0003677">
    <property type="term" value="F:DNA binding"/>
    <property type="evidence" value="ECO:0007669"/>
    <property type="project" value="UniProtKB-KW"/>
</dbReference>
<feature type="domain" description="RNA polymerase sigma-70 region 2" evidence="5">
    <location>
        <begin position="23"/>
        <end position="88"/>
    </location>
</feature>